<dbReference type="GO" id="GO:0005886">
    <property type="term" value="C:plasma membrane"/>
    <property type="evidence" value="ECO:0007669"/>
    <property type="project" value="UniProtKB-SubCell"/>
</dbReference>
<evidence type="ECO:0000256" key="1">
    <source>
        <dbReference type="ARBA" id="ARBA00004141"/>
    </source>
</evidence>
<dbReference type="InterPro" id="IPR051598">
    <property type="entry name" value="TSUP/Inactive_protease-like"/>
</dbReference>
<dbReference type="InterPro" id="IPR002781">
    <property type="entry name" value="TM_pro_TauE-like"/>
</dbReference>
<gene>
    <name evidence="7" type="ORF">B4121_2780</name>
</gene>
<dbReference type="PANTHER" id="PTHR43701:SF13">
    <property type="entry name" value="MEMBRANE TRANSPORTER PROTEIN YRKJ-RELATED"/>
    <property type="match status" value="1"/>
</dbReference>
<feature type="transmembrane region" description="Helical" evidence="6">
    <location>
        <begin position="7"/>
        <end position="32"/>
    </location>
</feature>
<evidence type="ECO:0000313" key="8">
    <source>
        <dbReference type="Proteomes" id="UP000185604"/>
    </source>
</evidence>
<evidence type="ECO:0000256" key="2">
    <source>
        <dbReference type="ARBA" id="ARBA00009142"/>
    </source>
</evidence>
<evidence type="ECO:0000256" key="6">
    <source>
        <dbReference type="RuleBase" id="RU363041"/>
    </source>
</evidence>
<evidence type="ECO:0000313" key="7">
    <source>
        <dbReference type="EMBL" id="OLF91302.1"/>
    </source>
</evidence>
<name>A0A6N2GZ73_9BACI</name>
<dbReference type="EMBL" id="LKPO01000019">
    <property type="protein sequence ID" value="OLF91302.1"/>
    <property type="molecule type" value="Genomic_DNA"/>
</dbReference>
<evidence type="ECO:0000256" key="5">
    <source>
        <dbReference type="ARBA" id="ARBA00023136"/>
    </source>
</evidence>
<evidence type="ECO:0000256" key="3">
    <source>
        <dbReference type="ARBA" id="ARBA00022692"/>
    </source>
</evidence>
<feature type="transmembrane region" description="Helical" evidence="6">
    <location>
        <begin position="207"/>
        <end position="229"/>
    </location>
</feature>
<dbReference type="Proteomes" id="UP000185604">
    <property type="component" value="Unassembled WGS sequence"/>
</dbReference>
<feature type="transmembrane region" description="Helical" evidence="6">
    <location>
        <begin position="109"/>
        <end position="126"/>
    </location>
</feature>
<feature type="transmembrane region" description="Helical" evidence="6">
    <location>
        <begin position="52"/>
        <end position="71"/>
    </location>
</feature>
<feature type="transmembrane region" description="Helical" evidence="6">
    <location>
        <begin position="241"/>
        <end position="259"/>
    </location>
</feature>
<accession>A0A6N2GZ73</accession>
<evidence type="ECO:0000256" key="4">
    <source>
        <dbReference type="ARBA" id="ARBA00022989"/>
    </source>
</evidence>
<protein>
    <recommendedName>
        <fullName evidence="6">Probable membrane transporter protein</fullName>
    </recommendedName>
</protein>
<proteinExistence type="inferred from homology"/>
<dbReference type="PANTHER" id="PTHR43701">
    <property type="entry name" value="MEMBRANE TRANSPORTER PROTEIN MJ0441-RELATED"/>
    <property type="match status" value="1"/>
</dbReference>
<dbReference type="AlphaFoldDB" id="A0A6N2GZ73"/>
<keyword evidence="6" id="KW-1003">Cell membrane</keyword>
<comment type="caution">
    <text evidence="7">The sequence shown here is derived from an EMBL/GenBank/DDBJ whole genome shotgun (WGS) entry which is preliminary data.</text>
</comment>
<comment type="subcellular location">
    <subcellularLocation>
        <location evidence="6">Cell membrane</location>
        <topology evidence="6">Multi-pass membrane protein</topology>
    </subcellularLocation>
    <subcellularLocation>
        <location evidence="1">Membrane</location>
        <topology evidence="1">Multi-pass membrane protein</topology>
    </subcellularLocation>
</comment>
<keyword evidence="4 6" id="KW-1133">Transmembrane helix</keyword>
<dbReference type="Pfam" id="PF01925">
    <property type="entry name" value="TauE"/>
    <property type="match status" value="1"/>
</dbReference>
<keyword evidence="5 6" id="KW-0472">Membrane</keyword>
<feature type="transmembrane region" description="Helical" evidence="6">
    <location>
        <begin position="147"/>
        <end position="175"/>
    </location>
</feature>
<feature type="transmembrane region" description="Helical" evidence="6">
    <location>
        <begin position="181"/>
        <end position="200"/>
    </location>
</feature>
<feature type="transmembrane region" description="Helical" evidence="6">
    <location>
        <begin position="83"/>
        <end position="103"/>
    </location>
</feature>
<sequence length="260" mass="27402">MDISFILLIFFIGFVGSFMSGMLGVGGAIINYPLLLYIPVLLGFTGFNAHQVSGIVAAQVFVATFSGVWAYRKGGYLNKELISIMGLSILIGSLIGGYGSHFFSEDTINLVYGLLAIIAAIIMLIPKTGTEAHQSDHVRFPKILTSIMTFAVGLASGIVGAGGAFLLVPLMLVVLKIPTRITIATSLAVTFISSIGTTATKLVIGQVPIVPALVAMAASLIASPLGVFIGKKVNAKVLQGILIFVILLTTVKIWVDILLY</sequence>
<comment type="similarity">
    <text evidence="2 6">Belongs to the 4-toluene sulfonate uptake permease (TSUP) (TC 2.A.102) family.</text>
</comment>
<dbReference type="RefSeq" id="WP_039072873.1">
    <property type="nucleotide sequence ID" value="NZ_AP025340.1"/>
</dbReference>
<keyword evidence="3 6" id="KW-0812">Transmembrane</keyword>
<reference evidence="7 8" key="1">
    <citation type="journal article" date="2016" name="Front. Microbiol.">
        <title>High-Level Heat Resistance of Spores of Bacillus amyloliquefaciens and Bacillus licheniformis Results from the Presence of a spoVA Operon in a Tn1546 Transposon.</title>
        <authorList>
            <person name="Berendsen E.M."/>
            <person name="Koning R.A."/>
            <person name="Boekhorst J."/>
            <person name="de Jong A."/>
            <person name="Kuipers O.P."/>
            <person name="Wells-Bennik M.H."/>
        </authorList>
    </citation>
    <scope>NUCLEOTIDE SEQUENCE [LARGE SCALE GENOMIC DNA]</scope>
    <source>
        <strain evidence="7 8">B4121</strain>
    </source>
</reference>
<organism evidence="7 8">
    <name type="scientific">Bacillus paralicheniformis</name>
    <dbReference type="NCBI Taxonomy" id="1648923"/>
    <lineage>
        <taxon>Bacteria</taxon>
        <taxon>Bacillati</taxon>
        <taxon>Bacillota</taxon>
        <taxon>Bacilli</taxon>
        <taxon>Bacillales</taxon>
        <taxon>Bacillaceae</taxon>
        <taxon>Bacillus</taxon>
    </lineage>
</organism>